<dbReference type="RefSeq" id="WP_107109032.1">
    <property type="nucleotide sequence ID" value="NZ_JACHBI010000002.1"/>
</dbReference>
<dbReference type="Gene3D" id="3.40.50.970">
    <property type="match status" value="2"/>
</dbReference>
<dbReference type="Pfam" id="PF02775">
    <property type="entry name" value="TPP_enzyme_C"/>
    <property type="match status" value="1"/>
</dbReference>
<dbReference type="GO" id="GO:0044281">
    <property type="term" value="P:small molecule metabolic process"/>
    <property type="evidence" value="ECO:0007669"/>
    <property type="project" value="UniProtKB-ARBA"/>
</dbReference>
<dbReference type="FunFam" id="3.40.50.970:FF:000079">
    <property type="entry name" value="Indolepyruvate ferredoxin oxidoreductase alpha subunit"/>
    <property type="match status" value="1"/>
</dbReference>
<comment type="caution">
    <text evidence="4">The sequence shown here is derived from an EMBL/GenBank/DDBJ whole genome shotgun (WGS) entry which is preliminary data.</text>
</comment>
<keyword evidence="4" id="KW-0670">Pyruvate</keyword>
<sequence>MAERSFAREVEDLKLGEGDIFRGEGILAITKALLQSGVSYVGGYQGSPISHLMDVLADAKDVMEDLGVHFETSASEAAAAAMLSASVMYPVRGAVTWKSTAGTNVASDALSNLSSGGVTGGALIIIGEDYGEGSSIMQERSHAYAMKSQMWLLNPRPNLPSIVQAVEEGFELSEASNTPVMLQVGIRSCHVHGQFDAKDNKRPKYTLRQALENPVRDVNRIVLPPASFLHEKEKLEKRWPAAVDFIKKRQLNEYFGPSEGDVGIILLGGMYNGVMRALQQLGLADVYGNSAIPLYVLNVAYPLIDDQMAEFCASKKAVLMVEEGAPEYIEQSLNTILRRRDIQTKVSGKDVLPMGGEYTPPVLVKGIKNFVETHQRVLLGNQPPLPDPTPVLNDPKVKALAEVVPPRPPGFCVGCPERPIFAAMKLVENELGQHHISGDIGCHLFSILPPFNIGSTTMGYGLGPAAASAFNVAADKRAISVMGDGGFWHNGLATSVGNAVFNKQDGVILVVDNYYSAATGGQDIPSSRALNPRRKTNNSIVNAVKGIGATWVRQIDRTYDVGKMRDTLREALTSKEPGPKIIVASSECMLNKQRRVKPQFAQAVKAGARMVKERFGVDEDVCTGDHACIRLSGCPSLSVKHTDDPLKDDPVAAVDNNCVGCGNCGEVAEAAVLCPSFYRADIIHNPSGWDRFLARMRAAVIGWLQARRRAGRIVFAD</sequence>
<evidence type="ECO:0000259" key="3">
    <source>
        <dbReference type="PROSITE" id="PS51379"/>
    </source>
</evidence>
<dbReference type="PROSITE" id="PS51379">
    <property type="entry name" value="4FE4S_FER_2"/>
    <property type="match status" value="1"/>
</dbReference>
<dbReference type="GO" id="GO:0046872">
    <property type="term" value="F:metal ion binding"/>
    <property type="evidence" value="ECO:0007669"/>
    <property type="project" value="UniProtKB-KW"/>
</dbReference>
<evidence type="ECO:0000313" key="5">
    <source>
        <dbReference type="Proteomes" id="UP000549882"/>
    </source>
</evidence>
<evidence type="ECO:0000313" key="4">
    <source>
        <dbReference type="EMBL" id="MBB5572785.1"/>
    </source>
</evidence>
<dbReference type="EC" id="1.2.7.8" evidence="4"/>
<dbReference type="InterPro" id="IPR011766">
    <property type="entry name" value="TPP_enzyme_TPP-bd"/>
</dbReference>
<dbReference type="GO" id="GO:0030976">
    <property type="term" value="F:thiamine pyrophosphate binding"/>
    <property type="evidence" value="ECO:0007669"/>
    <property type="project" value="InterPro"/>
</dbReference>
<keyword evidence="2 4" id="KW-0560">Oxidoreductase</keyword>
<dbReference type="Proteomes" id="UP000549882">
    <property type="component" value="Unassembled WGS sequence"/>
</dbReference>
<evidence type="ECO:0000256" key="2">
    <source>
        <dbReference type="ARBA" id="ARBA00023002"/>
    </source>
</evidence>
<dbReference type="InterPro" id="IPR002880">
    <property type="entry name" value="Pyrv_Fd/Flavodoxin_OxRdtase_N"/>
</dbReference>
<dbReference type="FunFam" id="3.40.50.970:FF:000114">
    <property type="entry name" value="Indolepyruvate ferredoxin oxidoreductase alpha subunit"/>
    <property type="match status" value="1"/>
</dbReference>
<dbReference type="EMBL" id="JACHBI010000002">
    <property type="protein sequence ID" value="MBB5572785.1"/>
    <property type="molecule type" value="Genomic_DNA"/>
</dbReference>
<dbReference type="InterPro" id="IPR045025">
    <property type="entry name" value="HACL1-like"/>
</dbReference>
<dbReference type="GO" id="GO:0043805">
    <property type="term" value="F:indolepyruvate ferredoxin oxidoreductase activity"/>
    <property type="evidence" value="ECO:0007669"/>
    <property type="project" value="UniProtKB-EC"/>
</dbReference>
<accession>A0A7W8XNQ8</accession>
<dbReference type="PANTHER" id="PTHR43710:SF5">
    <property type="entry name" value="INDOLEPYRUVATE FERREDOXIN OXIDOREDUCTASE ALPHA SUBUNIT"/>
    <property type="match status" value="1"/>
</dbReference>
<keyword evidence="1" id="KW-0479">Metal-binding</keyword>
<dbReference type="PANTHER" id="PTHR43710">
    <property type="entry name" value="2-HYDROXYACYL-COA LYASE"/>
    <property type="match status" value="1"/>
</dbReference>
<protein>
    <submittedName>
        <fullName evidence="4">Indolepyruvate ferredoxin oxidoreductase alpha subunit</fullName>
        <ecNumber evidence="4">1.2.7.8</ecNumber>
    </submittedName>
</protein>
<name>A0A7W8XNQ8_9HYPH</name>
<proteinExistence type="predicted"/>
<feature type="domain" description="4Fe-4S ferredoxin-type" evidence="3">
    <location>
        <begin position="613"/>
        <end position="644"/>
    </location>
</feature>
<gene>
    <name evidence="4" type="ORF">GGD50_001389</name>
</gene>
<organism evidence="4 5">
    <name type="scientific">Rhizobium paranaense</name>
    <dbReference type="NCBI Taxonomy" id="1650438"/>
    <lineage>
        <taxon>Bacteria</taxon>
        <taxon>Pseudomonadati</taxon>
        <taxon>Pseudomonadota</taxon>
        <taxon>Alphaproteobacteria</taxon>
        <taxon>Hyphomicrobiales</taxon>
        <taxon>Rhizobiaceae</taxon>
        <taxon>Rhizobium/Agrobacterium group</taxon>
        <taxon>Rhizobium</taxon>
    </lineage>
</organism>
<dbReference type="SUPFAM" id="SSF52518">
    <property type="entry name" value="Thiamin diphosphate-binding fold (THDP-binding)"/>
    <property type="match status" value="2"/>
</dbReference>
<reference evidence="4 5" key="1">
    <citation type="submission" date="2020-08" db="EMBL/GenBank/DDBJ databases">
        <title>Genomic Encyclopedia of Type Strains, Phase IV (KMG-V): Genome sequencing to study the core and pangenomes of soil and plant-associated prokaryotes.</title>
        <authorList>
            <person name="Whitman W."/>
        </authorList>
    </citation>
    <scope>NUCLEOTIDE SEQUENCE [LARGE SCALE GENOMIC DNA]</scope>
    <source>
        <strain evidence="4 5">SEMIA 4064</strain>
    </source>
</reference>
<evidence type="ECO:0000256" key="1">
    <source>
        <dbReference type="ARBA" id="ARBA00022723"/>
    </source>
</evidence>
<dbReference type="InterPro" id="IPR017896">
    <property type="entry name" value="4Fe4S_Fe-S-bd"/>
</dbReference>
<keyword evidence="5" id="KW-1185">Reference proteome</keyword>
<dbReference type="AlphaFoldDB" id="A0A7W8XNQ8"/>
<dbReference type="CDD" id="cd07034">
    <property type="entry name" value="TPP_PYR_PFOR_IOR-alpha_like"/>
    <property type="match status" value="1"/>
</dbReference>
<dbReference type="InterPro" id="IPR029061">
    <property type="entry name" value="THDP-binding"/>
</dbReference>
<dbReference type="CDD" id="cd02008">
    <property type="entry name" value="TPP_IOR_alpha"/>
    <property type="match status" value="1"/>
</dbReference>